<dbReference type="Proteomes" id="UP000031671">
    <property type="component" value="Unassembled WGS sequence"/>
</dbReference>
<dbReference type="Pfam" id="PF19834">
    <property type="entry name" value="DUF6314"/>
    <property type="match status" value="1"/>
</dbReference>
<proteinExistence type="predicted"/>
<dbReference type="RefSeq" id="WP_261834808.1">
    <property type="nucleotide sequence ID" value="NZ_AP024881.1"/>
</dbReference>
<dbReference type="EMBL" id="BBRZ01000003">
    <property type="protein sequence ID" value="GAM54292.1"/>
    <property type="molecule type" value="Genomic_DNA"/>
</dbReference>
<keyword evidence="3" id="KW-1185">Reference proteome</keyword>
<accession>A0A0B8NPN5</accession>
<reference evidence="2 3" key="2">
    <citation type="submission" date="2015-01" db="EMBL/GenBank/DDBJ databases">
        <authorList>
            <consortium name="NBRP consortium"/>
            <person name="Sawabe T."/>
            <person name="Meirelles P."/>
            <person name="Feng G."/>
            <person name="Sayaka M."/>
            <person name="Hattori M."/>
            <person name="Ohkuma M."/>
        </authorList>
    </citation>
    <scope>NUCLEOTIDE SEQUENCE [LARGE SCALE GENOMIC DNA]</scope>
    <source>
        <strain evidence="3">JCM 19231</strain>
    </source>
</reference>
<dbReference type="AlphaFoldDB" id="A0A0B8NPN5"/>
<organism evidence="2 3">
    <name type="scientific">Vibrio ishigakensis</name>
    <dbReference type="NCBI Taxonomy" id="1481914"/>
    <lineage>
        <taxon>Bacteria</taxon>
        <taxon>Pseudomonadati</taxon>
        <taxon>Pseudomonadota</taxon>
        <taxon>Gammaproteobacteria</taxon>
        <taxon>Vibrionales</taxon>
        <taxon>Vibrionaceae</taxon>
        <taxon>Vibrio</taxon>
    </lineage>
</organism>
<protein>
    <recommendedName>
        <fullName evidence="1">DUF6314 domain-containing protein</fullName>
    </recommendedName>
</protein>
<dbReference type="InterPro" id="IPR045632">
    <property type="entry name" value="DUF6314"/>
</dbReference>
<comment type="caution">
    <text evidence="2">The sequence shown here is derived from an EMBL/GenBank/DDBJ whole genome shotgun (WGS) entry which is preliminary data.</text>
</comment>
<evidence type="ECO:0000313" key="3">
    <source>
        <dbReference type="Proteomes" id="UP000031671"/>
    </source>
</evidence>
<reference evidence="2 3" key="1">
    <citation type="submission" date="2015-01" db="EMBL/GenBank/DDBJ databases">
        <title>Vibrio sp. C1 JCM 19231 whole genome shotgun sequence.</title>
        <authorList>
            <person name="Sawabe T."/>
            <person name="Meirelles P."/>
            <person name="Feng G."/>
            <person name="Sayaka M."/>
            <person name="Hattori M."/>
            <person name="Ohkuma M."/>
        </authorList>
    </citation>
    <scope>NUCLEOTIDE SEQUENCE [LARGE SCALE GENOMIC DNA]</scope>
    <source>
        <strain evidence="3">JCM 19231</strain>
    </source>
</reference>
<evidence type="ECO:0000313" key="2">
    <source>
        <dbReference type="EMBL" id="GAM54292.1"/>
    </source>
</evidence>
<gene>
    <name evidence="2" type="ORF">JCM19231_2181</name>
</gene>
<evidence type="ECO:0000259" key="1">
    <source>
        <dbReference type="Pfam" id="PF19834"/>
    </source>
</evidence>
<name>A0A0B8NPN5_9VIBR</name>
<sequence length="150" mass="17596">MFDLWSALQSIRQYKYESKPGEKSVMGWAGEGQGSVSLRLEKDTLFFTETGQFVLAQNGHKVETNNEFIWQKLTDTRIRLLHSRFGRDKQVELFELIYHSESDSWESEQAHLCGDDIYSGRVIKGEQGIEFFWSITGPRKQENLDYRYSR</sequence>
<feature type="domain" description="DUF6314" evidence="1">
    <location>
        <begin position="29"/>
        <end position="150"/>
    </location>
</feature>